<evidence type="ECO:0000256" key="2">
    <source>
        <dbReference type="ARBA" id="ARBA00022475"/>
    </source>
</evidence>
<evidence type="ECO:0000256" key="3">
    <source>
        <dbReference type="ARBA" id="ARBA00022622"/>
    </source>
</evidence>
<keyword evidence="4 8" id="KW-0732">Signal</keyword>
<keyword evidence="3" id="KW-0449">Lipoprotein</keyword>
<comment type="subcellular location">
    <subcellularLocation>
        <location evidence="1">Cell membrane</location>
        <topology evidence="1">Lipid-anchor</topology>
        <topology evidence="1">GPI-anchor</topology>
    </subcellularLocation>
</comment>
<dbReference type="InterPro" id="IPR012946">
    <property type="entry name" value="X8"/>
</dbReference>
<dbReference type="Pfam" id="PF07983">
    <property type="entry name" value="X8"/>
    <property type="match status" value="1"/>
</dbReference>
<dbReference type="GO" id="GO:0005886">
    <property type="term" value="C:plasma membrane"/>
    <property type="evidence" value="ECO:0007669"/>
    <property type="project" value="UniProtKB-SubCell"/>
</dbReference>
<dbReference type="AlphaFoldDB" id="A0A8T0GCM2"/>
<evidence type="ECO:0000259" key="9">
    <source>
        <dbReference type="SMART" id="SM00768"/>
    </source>
</evidence>
<comment type="caution">
    <text evidence="10">The sequence shown here is derived from an EMBL/GenBank/DDBJ whole genome shotgun (WGS) entry which is preliminary data.</text>
</comment>
<dbReference type="EMBL" id="CM026432">
    <property type="protein sequence ID" value="KAG0556971.1"/>
    <property type="molecule type" value="Genomic_DNA"/>
</dbReference>
<dbReference type="SMART" id="SM00768">
    <property type="entry name" value="X8"/>
    <property type="match status" value="1"/>
</dbReference>
<dbReference type="PANTHER" id="PTHR31044:SF52">
    <property type="entry name" value="OS01G0631500 PROTEIN"/>
    <property type="match status" value="1"/>
</dbReference>
<evidence type="ECO:0000256" key="8">
    <source>
        <dbReference type="SAM" id="SignalP"/>
    </source>
</evidence>
<protein>
    <recommendedName>
        <fullName evidence="9">X8 domain-containing protein</fullName>
    </recommendedName>
</protein>
<evidence type="ECO:0000313" key="10">
    <source>
        <dbReference type="EMBL" id="KAG0556971.1"/>
    </source>
</evidence>
<reference evidence="10 11" key="1">
    <citation type="submission" date="2020-06" db="EMBL/GenBank/DDBJ databases">
        <title>WGS assembly of Ceratodon purpureus strain R40.</title>
        <authorList>
            <person name="Carey S.B."/>
            <person name="Jenkins J."/>
            <person name="Shu S."/>
            <person name="Lovell J.T."/>
            <person name="Sreedasyam A."/>
            <person name="Maumus F."/>
            <person name="Tiley G.P."/>
            <person name="Fernandez-Pozo N."/>
            <person name="Barry K."/>
            <person name="Chen C."/>
            <person name="Wang M."/>
            <person name="Lipzen A."/>
            <person name="Daum C."/>
            <person name="Saski C.A."/>
            <person name="Payton A.C."/>
            <person name="Mcbreen J.C."/>
            <person name="Conrad R.E."/>
            <person name="Kollar L.M."/>
            <person name="Olsson S."/>
            <person name="Huttunen S."/>
            <person name="Landis J.B."/>
            <person name="Wickett N.J."/>
            <person name="Johnson M.G."/>
            <person name="Rensing S.A."/>
            <person name="Grimwood J."/>
            <person name="Schmutz J."/>
            <person name="Mcdaniel S.F."/>
        </authorList>
    </citation>
    <scope>NUCLEOTIDE SEQUENCE [LARGE SCALE GENOMIC DNA]</scope>
    <source>
        <strain evidence="10 11">R40</strain>
    </source>
</reference>
<dbReference type="FunFam" id="1.20.58.1040:FF:000001">
    <property type="entry name" value="Glucan endo-1,3-beta-glucosidase 4"/>
    <property type="match status" value="1"/>
</dbReference>
<feature type="signal peptide" evidence="8">
    <location>
        <begin position="1"/>
        <end position="29"/>
    </location>
</feature>
<organism evidence="10 11">
    <name type="scientific">Ceratodon purpureus</name>
    <name type="common">Fire moss</name>
    <name type="synonym">Dicranum purpureum</name>
    <dbReference type="NCBI Taxonomy" id="3225"/>
    <lineage>
        <taxon>Eukaryota</taxon>
        <taxon>Viridiplantae</taxon>
        <taxon>Streptophyta</taxon>
        <taxon>Embryophyta</taxon>
        <taxon>Bryophyta</taxon>
        <taxon>Bryophytina</taxon>
        <taxon>Bryopsida</taxon>
        <taxon>Dicranidae</taxon>
        <taxon>Pseudoditrichales</taxon>
        <taxon>Ditrichaceae</taxon>
        <taxon>Ceratodon</taxon>
    </lineage>
</organism>
<keyword evidence="2" id="KW-1003">Cell membrane</keyword>
<name>A0A8T0GCM2_CERPU</name>
<dbReference type="GO" id="GO:0009506">
    <property type="term" value="C:plasmodesma"/>
    <property type="evidence" value="ECO:0007669"/>
    <property type="project" value="UniProtKB-ARBA"/>
</dbReference>
<dbReference type="PANTHER" id="PTHR31044">
    <property type="entry name" value="BETA-1,3 GLUCANASE"/>
    <property type="match status" value="1"/>
</dbReference>
<feature type="domain" description="X8" evidence="9">
    <location>
        <begin position="72"/>
        <end position="161"/>
    </location>
</feature>
<dbReference type="Proteomes" id="UP000822688">
    <property type="component" value="Chromosome 11"/>
</dbReference>
<evidence type="ECO:0000256" key="6">
    <source>
        <dbReference type="ARBA" id="ARBA00023157"/>
    </source>
</evidence>
<keyword evidence="6" id="KW-1015">Disulfide bond</keyword>
<evidence type="ECO:0000256" key="7">
    <source>
        <dbReference type="ARBA" id="ARBA00023180"/>
    </source>
</evidence>
<evidence type="ECO:0000256" key="4">
    <source>
        <dbReference type="ARBA" id="ARBA00022729"/>
    </source>
</evidence>
<dbReference type="Gene3D" id="1.20.58.1040">
    <property type="match status" value="1"/>
</dbReference>
<dbReference type="InterPro" id="IPR044788">
    <property type="entry name" value="X8_dom_prot"/>
</dbReference>
<proteinExistence type="predicted"/>
<accession>A0A8T0GCM2</accession>
<keyword evidence="7" id="KW-0325">Glycoprotein</keyword>
<evidence type="ECO:0000313" key="11">
    <source>
        <dbReference type="Proteomes" id="UP000822688"/>
    </source>
</evidence>
<sequence>MTRIAMVNQFFGVLALFVVLVSLLGTVAGEREASPNLELYDDVPMINLNEELEMYYNWSRPRERRLDTTTFVWCIAKSNISDTALQSSLDWACGTNPNQGQVNCGPINVGGACYDPNTLQHHCDWAFNAYFQRMNATSSACDFQGVAQQVTTDPSSTSCIFPGSNLTVITNGTLPPSNSPGAAPGPNIFGTGSAANLAVEPQFILRLSTAVILFTYLFT</sequence>
<gene>
    <name evidence="10" type="ORF">KC19_11G091900</name>
</gene>
<evidence type="ECO:0000256" key="5">
    <source>
        <dbReference type="ARBA" id="ARBA00023136"/>
    </source>
</evidence>
<dbReference type="GO" id="GO:0098552">
    <property type="term" value="C:side of membrane"/>
    <property type="evidence" value="ECO:0007669"/>
    <property type="project" value="UniProtKB-KW"/>
</dbReference>
<keyword evidence="11" id="KW-1185">Reference proteome</keyword>
<keyword evidence="3" id="KW-0336">GPI-anchor</keyword>
<evidence type="ECO:0000256" key="1">
    <source>
        <dbReference type="ARBA" id="ARBA00004609"/>
    </source>
</evidence>
<feature type="chain" id="PRO_5035712655" description="X8 domain-containing protein" evidence="8">
    <location>
        <begin position="30"/>
        <end position="219"/>
    </location>
</feature>
<keyword evidence="5" id="KW-0472">Membrane</keyword>